<evidence type="ECO:0000313" key="1">
    <source>
        <dbReference type="EMBL" id="KJH39634.1"/>
    </source>
</evidence>
<sequence>MFFGKDSSACYPMEHGAQVKVPCCDVFERSPNNSPKNFIFCSCHCQRS</sequence>
<name>A0A0D8X7K7_DICVI</name>
<proteinExistence type="predicted"/>
<keyword evidence="2" id="KW-1185">Reference proteome</keyword>
<gene>
    <name evidence="1" type="ORF">DICVIV_14486</name>
</gene>
<dbReference type="AlphaFoldDB" id="A0A0D8X7K7"/>
<protein>
    <submittedName>
        <fullName evidence="1">Uncharacterized protein</fullName>
    </submittedName>
</protein>
<dbReference type="EMBL" id="KN722807">
    <property type="protein sequence ID" value="KJH39634.1"/>
    <property type="molecule type" value="Genomic_DNA"/>
</dbReference>
<reference evidence="2" key="2">
    <citation type="journal article" date="2016" name="Sci. Rep.">
        <title>Dictyocaulus viviparus genome, variome and transcriptome elucidate lungworm biology and support future intervention.</title>
        <authorList>
            <person name="McNulty S.N."/>
            <person name="Strube C."/>
            <person name="Rosa B.A."/>
            <person name="Martin J.C."/>
            <person name="Tyagi R."/>
            <person name="Choi Y.J."/>
            <person name="Wang Q."/>
            <person name="Hallsworth Pepin K."/>
            <person name="Zhang X."/>
            <person name="Ozersky P."/>
            <person name="Wilson R.K."/>
            <person name="Sternberg P.W."/>
            <person name="Gasser R.B."/>
            <person name="Mitreva M."/>
        </authorList>
    </citation>
    <scope>NUCLEOTIDE SEQUENCE [LARGE SCALE GENOMIC DNA]</scope>
    <source>
        <strain evidence="2">HannoverDv2000</strain>
    </source>
</reference>
<reference evidence="1 2" key="1">
    <citation type="submission" date="2013-11" db="EMBL/GenBank/DDBJ databases">
        <title>Draft genome of the bovine lungworm Dictyocaulus viviparus.</title>
        <authorList>
            <person name="Mitreva M."/>
        </authorList>
    </citation>
    <scope>NUCLEOTIDE SEQUENCE [LARGE SCALE GENOMIC DNA]</scope>
    <source>
        <strain evidence="1 2">HannoverDv2000</strain>
    </source>
</reference>
<accession>A0A0D8X7K7</accession>
<dbReference type="Proteomes" id="UP000053766">
    <property type="component" value="Unassembled WGS sequence"/>
</dbReference>
<organism evidence="1 2">
    <name type="scientific">Dictyocaulus viviparus</name>
    <name type="common">Bovine lungworm</name>
    <dbReference type="NCBI Taxonomy" id="29172"/>
    <lineage>
        <taxon>Eukaryota</taxon>
        <taxon>Metazoa</taxon>
        <taxon>Ecdysozoa</taxon>
        <taxon>Nematoda</taxon>
        <taxon>Chromadorea</taxon>
        <taxon>Rhabditida</taxon>
        <taxon>Rhabditina</taxon>
        <taxon>Rhabditomorpha</taxon>
        <taxon>Strongyloidea</taxon>
        <taxon>Metastrongylidae</taxon>
        <taxon>Dictyocaulus</taxon>
    </lineage>
</organism>
<evidence type="ECO:0000313" key="2">
    <source>
        <dbReference type="Proteomes" id="UP000053766"/>
    </source>
</evidence>